<comment type="caution">
    <text evidence="1">The sequence shown here is derived from an EMBL/GenBank/DDBJ whole genome shotgun (WGS) entry which is preliminary data.</text>
</comment>
<organism evidence="1 2">
    <name type="scientific">Acanthoscelides obtectus</name>
    <name type="common">Bean weevil</name>
    <name type="synonym">Bruchus obtectus</name>
    <dbReference type="NCBI Taxonomy" id="200917"/>
    <lineage>
        <taxon>Eukaryota</taxon>
        <taxon>Metazoa</taxon>
        <taxon>Ecdysozoa</taxon>
        <taxon>Arthropoda</taxon>
        <taxon>Hexapoda</taxon>
        <taxon>Insecta</taxon>
        <taxon>Pterygota</taxon>
        <taxon>Neoptera</taxon>
        <taxon>Endopterygota</taxon>
        <taxon>Coleoptera</taxon>
        <taxon>Polyphaga</taxon>
        <taxon>Cucujiformia</taxon>
        <taxon>Chrysomeloidea</taxon>
        <taxon>Chrysomelidae</taxon>
        <taxon>Bruchinae</taxon>
        <taxon>Bruchini</taxon>
        <taxon>Acanthoscelides</taxon>
    </lineage>
</organism>
<dbReference type="EMBL" id="CAKOFQ010007014">
    <property type="protein sequence ID" value="CAH1987271.1"/>
    <property type="molecule type" value="Genomic_DNA"/>
</dbReference>
<proteinExistence type="predicted"/>
<dbReference type="OrthoDB" id="8123891at2759"/>
<keyword evidence="2" id="KW-1185">Reference proteome</keyword>
<evidence type="ECO:0000313" key="2">
    <source>
        <dbReference type="Proteomes" id="UP001152888"/>
    </source>
</evidence>
<protein>
    <submittedName>
        <fullName evidence="1">Uncharacterized protein</fullName>
    </submittedName>
</protein>
<accession>A0A9P0L1Y0</accession>
<reference evidence="1" key="1">
    <citation type="submission" date="2022-03" db="EMBL/GenBank/DDBJ databases">
        <authorList>
            <person name="Sayadi A."/>
        </authorList>
    </citation>
    <scope>NUCLEOTIDE SEQUENCE</scope>
</reference>
<gene>
    <name evidence="1" type="ORF">ACAOBT_LOCUS17748</name>
</gene>
<evidence type="ECO:0000313" key="1">
    <source>
        <dbReference type="EMBL" id="CAH1987271.1"/>
    </source>
</evidence>
<sequence length="84" mass="9422">MPMPLVVVILPKIKKSQQLFNEHELLGLAIRSRSKELKTHRAVSPLPKIWAPPKCLKCIVEVQKHPSIISVFSFALSKPDSAVQ</sequence>
<dbReference type="AlphaFoldDB" id="A0A9P0L1Y0"/>
<name>A0A9P0L1Y0_ACAOB</name>
<dbReference type="Proteomes" id="UP001152888">
    <property type="component" value="Unassembled WGS sequence"/>
</dbReference>